<organism evidence="2 3">
    <name type="scientific">Lineolata rhizophorae</name>
    <dbReference type="NCBI Taxonomy" id="578093"/>
    <lineage>
        <taxon>Eukaryota</taxon>
        <taxon>Fungi</taxon>
        <taxon>Dikarya</taxon>
        <taxon>Ascomycota</taxon>
        <taxon>Pezizomycotina</taxon>
        <taxon>Dothideomycetes</taxon>
        <taxon>Dothideomycetes incertae sedis</taxon>
        <taxon>Lineolatales</taxon>
        <taxon>Lineolataceae</taxon>
        <taxon>Lineolata</taxon>
    </lineage>
</organism>
<evidence type="ECO:0000256" key="1">
    <source>
        <dbReference type="SAM" id="Phobius"/>
    </source>
</evidence>
<dbReference type="Proteomes" id="UP000799766">
    <property type="component" value="Unassembled WGS sequence"/>
</dbReference>
<protein>
    <submittedName>
        <fullName evidence="2">Uncharacterized protein</fullName>
    </submittedName>
</protein>
<keyword evidence="1" id="KW-1133">Transmembrane helix</keyword>
<evidence type="ECO:0000313" key="3">
    <source>
        <dbReference type="Proteomes" id="UP000799766"/>
    </source>
</evidence>
<feature type="transmembrane region" description="Helical" evidence="1">
    <location>
        <begin position="32"/>
        <end position="57"/>
    </location>
</feature>
<accession>A0A6A6P0S2</accession>
<keyword evidence="1" id="KW-0472">Membrane</keyword>
<gene>
    <name evidence="2" type="ORF">BDY21DRAFT_343785</name>
</gene>
<proteinExistence type="predicted"/>
<reference evidence="2" key="1">
    <citation type="journal article" date="2020" name="Stud. Mycol.">
        <title>101 Dothideomycetes genomes: a test case for predicting lifestyles and emergence of pathogens.</title>
        <authorList>
            <person name="Haridas S."/>
            <person name="Albert R."/>
            <person name="Binder M."/>
            <person name="Bloem J."/>
            <person name="Labutti K."/>
            <person name="Salamov A."/>
            <person name="Andreopoulos B."/>
            <person name="Baker S."/>
            <person name="Barry K."/>
            <person name="Bills G."/>
            <person name="Bluhm B."/>
            <person name="Cannon C."/>
            <person name="Castanera R."/>
            <person name="Culley D."/>
            <person name="Daum C."/>
            <person name="Ezra D."/>
            <person name="Gonzalez J."/>
            <person name="Henrissat B."/>
            <person name="Kuo A."/>
            <person name="Liang C."/>
            <person name="Lipzen A."/>
            <person name="Lutzoni F."/>
            <person name="Magnuson J."/>
            <person name="Mondo S."/>
            <person name="Nolan M."/>
            <person name="Ohm R."/>
            <person name="Pangilinan J."/>
            <person name="Park H.-J."/>
            <person name="Ramirez L."/>
            <person name="Alfaro M."/>
            <person name="Sun H."/>
            <person name="Tritt A."/>
            <person name="Yoshinaga Y."/>
            <person name="Zwiers L.-H."/>
            <person name="Turgeon B."/>
            <person name="Goodwin S."/>
            <person name="Spatafora J."/>
            <person name="Crous P."/>
            <person name="Grigoriev I."/>
        </authorList>
    </citation>
    <scope>NUCLEOTIDE SEQUENCE</scope>
    <source>
        <strain evidence="2">ATCC 16933</strain>
    </source>
</reference>
<dbReference type="AlphaFoldDB" id="A0A6A6P0S2"/>
<dbReference type="EMBL" id="MU001680">
    <property type="protein sequence ID" value="KAF2457418.1"/>
    <property type="molecule type" value="Genomic_DNA"/>
</dbReference>
<name>A0A6A6P0S2_9PEZI</name>
<keyword evidence="3" id="KW-1185">Reference proteome</keyword>
<dbReference type="OrthoDB" id="3436553at2759"/>
<evidence type="ECO:0000313" key="2">
    <source>
        <dbReference type="EMBL" id="KAF2457418.1"/>
    </source>
</evidence>
<sequence>MSFAKEFVVFPRQESEIEESQYVPYPSLGHEFGILFGFVGAFIVFTVLFYLWWLTFLKREESKERTRVEDLRSRGLLKEGPYATGDAGKVQQ</sequence>
<keyword evidence="1" id="KW-0812">Transmembrane</keyword>